<dbReference type="Gene3D" id="3.30.160.150">
    <property type="entry name" value="Lipoprotein like domain"/>
    <property type="match status" value="1"/>
</dbReference>
<dbReference type="InterPro" id="IPR007485">
    <property type="entry name" value="LPS_assembly_LptE"/>
</dbReference>
<keyword evidence="2" id="KW-1185">Reference proteome</keyword>
<accession>A0A109J848</accession>
<evidence type="ECO:0008006" key="3">
    <source>
        <dbReference type="Google" id="ProtNLM"/>
    </source>
</evidence>
<dbReference type="GO" id="GO:0043165">
    <property type="term" value="P:Gram-negative-bacterium-type cell outer membrane assembly"/>
    <property type="evidence" value="ECO:0007669"/>
    <property type="project" value="InterPro"/>
</dbReference>
<sequence>MSFDIAFKLVRGTGIAAILASTAFLASCQVRPLYSESSGAAGKLASVGFSEAGSRVEQEVRNRLIFIASRGAGEPENPEYKVEFSARSNVISTLLVASSDESLAGRATVSVDYTLKSTKDGHVIKAGNRYATALVDFPAQEFAKQRAIRDAENRAARQAAEFVGADIAAALGR</sequence>
<dbReference type="AlphaFoldDB" id="A0A109J848"/>
<name>A0A109J848_9HYPH</name>
<reference evidence="1 2" key="1">
    <citation type="submission" date="2015-11" db="EMBL/GenBank/DDBJ databases">
        <title>Draft Genome Sequence of the Strain BR 10423 (Rhizobium sp.) isolated from nodules of Mimosa pudica.</title>
        <authorList>
            <person name="Barauna A.C."/>
            <person name="Zilli J.E."/>
            <person name="Simoes-Araujo J.L."/>
            <person name="Reis V.M."/>
            <person name="James E.K."/>
            <person name="Reis F.B.Jr."/>
            <person name="Rouws L.F."/>
            <person name="Passos S.R."/>
            <person name="Gois S.R."/>
        </authorList>
    </citation>
    <scope>NUCLEOTIDE SEQUENCE [LARGE SCALE GENOMIC DNA]</scope>
    <source>
        <strain evidence="1 2">BR10423</strain>
    </source>
</reference>
<dbReference type="EMBL" id="LNCD01000123">
    <property type="protein sequence ID" value="KWV44054.1"/>
    <property type="molecule type" value="Genomic_DNA"/>
</dbReference>
<gene>
    <name evidence="1" type="ORF">AS026_16850</name>
</gene>
<dbReference type="Pfam" id="PF04390">
    <property type="entry name" value="LptE"/>
    <property type="match status" value="1"/>
</dbReference>
<evidence type="ECO:0000313" key="1">
    <source>
        <dbReference type="EMBL" id="KWV44054.1"/>
    </source>
</evidence>
<dbReference type="RefSeq" id="WP_062373769.1">
    <property type="nucleotide sequence ID" value="NZ_LNCD01000123.1"/>
</dbReference>
<proteinExistence type="predicted"/>
<organism evidence="1 2">
    <name type="scientific">Rhizobium altiplani</name>
    <dbReference type="NCBI Taxonomy" id="1864509"/>
    <lineage>
        <taxon>Bacteria</taxon>
        <taxon>Pseudomonadati</taxon>
        <taxon>Pseudomonadota</taxon>
        <taxon>Alphaproteobacteria</taxon>
        <taxon>Hyphomicrobiales</taxon>
        <taxon>Rhizobiaceae</taxon>
        <taxon>Rhizobium/Agrobacterium group</taxon>
        <taxon>Rhizobium</taxon>
    </lineage>
</organism>
<evidence type="ECO:0000313" key="2">
    <source>
        <dbReference type="Proteomes" id="UP000068164"/>
    </source>
</evidence>
<protein>
    <recommendedName>
        <fullName evidence="3">LPS-assembly lipoprotein</fullName>
    </recommendedName>
</protein>
<dbReference type="OrthoDB" id="7678210at2"/>
<dbReference type="GO" id="GO:0019867">
    <property type="term" value="C:outer membrane"/>
    <property type="evidence" value="ECO:0007669"/>
    <property type="project" value="InterPro"/>
</dbReference>
<comment type="caution">
    <text evidence="1">The sequence shown here is derived from an EMBL/GenBank/DDBJ whole genome shotgun (WGS) entry which is preliminary data.</text>
</comment>
<dbReference type="Proteomes" id="UP000068164">
    <property type="component" value="Unassembled WGS sequence"/>
</dbReference>